<proteinExistence type="predicted"/>
<dbReference type="EMBL" id="OMOF01000106">
    <property type="protein sequence ID" value="SPF38710.1"/>
    <property type="molecule type" value="Genomic_DNA"/>
</dbReference>
<dbReference type="Proteomes" id="UP000238916">
    <property type="component" value="Unassembled WGS sequence"/>
</dbReference>
<gene>
    <name evidence="1" type="ORF">SBF1_1940007</name>
</gene>
<evidence type="ECO:0000313" key="2">
    <source>
        <dbReference type="Proteomes" id="UP000238916"/>
    </source>
</evidence>
<reference evidence="2" key="1">
    <citation type="submission" date="2018-02" db="EMBL/GenBank/DDBJ databases">
        <authorList>
            <person name="Hausmann B."/>
        </authorList>
    </citation>
    <scope>NUCLEOTIDE SEQUENCE [LARGE SCALE GENOMIC DNA]</scope>
    <source>
        <strain evidence="2">Peat soil MAG SbF1</strain>
    </source>
</reference>
<sequence>MAECHCSRSVFLAKKDIVVKSQTGSEKTAAFAILRKREKLYPEEISG</sequence>
<accession>A0A2U3KGQ9</accession>
<name>A0A2U3KGQ9_9FIRM</name>
<dbReference type="AlphaFoldDB" id="A0A2U3KGQ9"/>
<organism evidence="1 2">
    <name type="scientific">Candidatus Desulfosporosinus infrequens</name>
    <dbReference type="NCBI Taxonomy" id="2043169"/>
    <lineage>
        <taxon>Bacteria</taxon>
        <taxon>Bacillati</taxon>
        <taxon>Bacillota</taxon>
        <taxon>Clostridia</taxon>
        <taxon>Eubacteriales</taxon>
        <taxon>Desulfitobacteriaceae</taxon>
        <taxon>Desulfosporosinus</taxon>
    </lineage>
</organism>
<evidence type="ECO:0000313" key="1">
    <source>
        <dbReference type="EMBL" id="SPF38710.1"/>
    </source>
</evidence>
<protein>
    <submittedName>
        <fullName evidence="1">Uncharacterized protein</fullName>
    </submittedName>
</protein>